<sequence length="505" mass="57691">MKKIENPKPTDTKIQTKILTSILESSEDAFINTSIDGLITSWNKGAEQIYGYSDKEVLGKPISILESPTSAGEMQELTELIEQGDRIHHYETLQLRNDGKIISASLTLSPIIDASEKLISILIIARDITKSKETEEKLQKIEEKFRKTKETYNVAMEHTRQIIYDYDLRTDKCIWAGAIEEVTGYSFGEFQRLGKNVWVLNITQTNMNRLDGDCCDEEAVEFKEEFKMRKKDRTFICVENGGICFKDHEGHPYRTVGVLKDITTQKGTEATLAKIDILRKQEIHHRIKNNLQVISSLLNLQADQFSNRECIKGSEVLEAFRESQNRVISMALIHEELYKGGELDTLDLSSYIKELAENLFFTYRLSNTDISLKTDFEENLFFDMDYAVPLGIIVNELVSNSLKHAFAERDKGEISIKFCRENIGECRNDIEESKNEECKSANFILTVSDNGVGIPENLDFENLDSLGFQLIFSLVEQLDGEIELKRNNGTEFTIKFIVAEYNCPI</sequence>
<evidence type="ECO:0000313" key="6">
    <source>
        <dbReference type="Proteomes" id="UP000033123"/>
    </source>
</evidence>
<dbReference type="InterPro" id="IPR003594">
    <property type="entry name" value="HATPase_dom"/>
</dbReference>
<gene>
    <name evidence="5" type="ORF">MSSAC_0198</name>
</gene>
<dbReference type="Pfam" id="PF02518">
    <property type="entry name" value="HATPase_c"/>
    <property type="match status" value="1"/>
</dbReference>
<dbReference type="Proteomes" id="UP000033123">
    <property type="component" value="Chromosome"/>
</dbReference>
<dbReference type="InterPro" id="IPR005467">
    <property type="entry name" value="His_kinase_dom"/>
</dbReference>
<evidence type="ECO:0000259" key="2">
    <source>
        <dbReference type="PROSITE" id="PS50109"/>
    </source>
</evidence>
<dbReference type="Pfam" id="PF13426">
    <property type="entry name" value="PAS_9"/>
    <property type="match status" value="1"/>
</dbReference>
<keyword evidence="5" id="KW-0808">Transferase</keyword>
<dbReference type="InterPro" id="IPR000700">
    <property type="entry name" value="PAS-assoc_C"/>
</dbReference>
<dbReference type="PROSITE" id="PS50109">
    <property type="entry name" value="HIS_KIN"/>
    <property type="match status" value="1"/>
</dbReference>
<dbReference type="GO" id="GO:0016301">
    <property type="term" value="F:kinase activity"/>
    <property type="evidence" value="ECO:0007669"/>
    <property type="project" value="UniProtKB-KW"/>
</dbReference>
<dbReference type="SMART" id="SM00086">
    <property type="entry name" value="PAC"/>
    <property type="match status" value="2"/>
</dbReference>
<dbReference type="EMBL" id="CP009508">
    <property type="protein sequence ID" value="AKB34788.1"/>
    <property type="molecule type" value="Genomic_DNA"/>
</dbReference>
<dbReference type="Gene3D" id="3.30.565.10">
    <property type="entry name" value="Histidine kinase-like ATPase, C-terminal domain"/>
    <property type="match status" value="1"/>
</dbReference>
<dbReference type="SUPFAM" id="SSF55874">
    <property type="entry name" value="ATPase domain of HSP90 chaperone/DNA topoisomerase II/histidine kinase"/>
    <property type="match status" value="1"/>
</dbReference>
<dbReference type="CDD" id="cd00130">
    <property type="entry name" value="PAS"/>
    <property type="match status" value="1"/>
</dbReference>
<dbReference type="PANTHER" id="PTHR43065">
    <property type="entry name" value="SENSOR HISTIDINE KINASE"/>
    <property type="match status" value="1"/>
</dbReference>
<dbReference type="PROSITE" id="PS50112">
    <property type="entry name" value="PAS"/>
    <property type="match status" value="1"/>
</dbReference>
<feature type="domain" description="PAC" evidence="4">
    <location>
        <begin position="88"/>
        <end position="140"/>
    </location>
</feature>
<dbReference type="InterPro" id="IPR035965">
    <property type="entry name" value="PAS-like_dom_sf"/>
</dbReference>
<feature type="domain" description="PAC" evidence="4">
    <location>
        <begin position="222"/>
        <end position="274"/>
    </location>
</feature>
<accession>A0A0E3PJG6</accession>
<protein>
    <submittedName>
        <fullName evidence="5">Sensory transduction histidine kinase</fullName>
    </submittedName>
</protein>
<dbReference type="PATRIC" id="fig|1434118.4.peg.271"/>
<dbReference type="NCBIfam" id="TIGR00229">
    <property type="entry name" value="sensory_box"/>
    <property type="match status" value="1"/>
</dbReference>
<dbReference type="SMART" id="SM00091">
    <property type="entry name" value="PAS"/>
    <property type="match status" value="1"/>
</dbReference>
<dbReference type="STRING" id="1434118.MSSAC_0198"/>
<dbReference type="InterPro" id="IPR036890">
    <property type="entry name" value="HATPase_C_sf"/>
</dbReference>
<evidence type="ECO:0000259" key="3">
    <source>
        <dbReference type="PROSITE" id="PS50112"/>
    </source>
</evidence>
<dbReference type="Gene3D" id="3.30.450.20">
    <property type="entry name" value="PAS domain"/>
    <property type="match status" value="2"/>
</dbReference>
<dbReference type="InterPro" id="IPR011495">
    <property type="entry name" value="Sig_transdc_His_kin_sub2_dim/P"/>
</dbReference>
<feature type="coiled-coil region" evidence="1">
    <location>
        <begin position="124"/>
        <end position="151"/>
    </location>
</feature>
<evidence type="ECO:0000256" key="1">
    <source>
        <dbReference type="SAM" id="Coils"/>
    </source>
</evidence>
<feature type="domain" description="Histidine kinase" evidence="2">
    <location>
        <begin position="282"/>
        <end position="500"/>
    </location>
</feature>
<name>A0A0E3PJG6_9EURY</name>
<keyword evidence="5" id="KW-0418">Kinase</keyword>
<keyword evidence="1" id="KW-0175">Coiled coil</keyword>
<evidence type="ECO:0000313" key="5">
    <source>
        <dbReference type="EMBL" id="AKB34788.1"/>
    </source>
</evidence>
<dbReference type="GO" id="GO:0006355">
    <property type="term" value="P:regulation of DNA-templated transcription"/>
    <property type="evidence" value="ECO:0007669"/>
    <property type="project" value="InterPro"/>
</dbReference>
<dbReference type="KEGG" id="msj:MSSAC_0198"/>
<dbReference type="RefSeq" id="WP_052727142.1">
    <property type="nucleotide sequence ID" value="NZ_CP009508.1"/>
</dbReference>
<dbReference type="InterPro" id="IPR000014">
    <property type="entry name" value="PAS"/>
</dbReference>
<dbReference type="InterPro" id="IPR001610">
    <property type="entry name" value="PAC"/>
</dbReference>
<dbReference type="AlphaFoldDB" id="A0A0E3PJG6"/>
<dbReference type="GeneID" id="24869741"/>
<feature type="domain" description="PAS" evidence="3">
    <location>
        <begin position="15"/>
        <end position="84"/>
    </location>
</feature>
<dbReference type="GO" id="GO:0005524">
    <property type="term" value="F:ATP binding"/>
    <property type="evidence" value="ECO:0007669"/>
    <property type="project" value="UniProtKB-KW"/>
</dbReference>
<dbReference type="Pfam" id="PF07568">
    <property type="entry name" value="HisKA_2"/>
    <property type="match status" value="1"/>
</dbReference>
<dbReference type="PROSITE" id="PS50113">
    <property type="entry name" value="PAC"/>
    <property type="match status" value="2"/>
</dbReference>
<organism evidence="5 6">
    <name type="scientific">Methanosarcina siciliae C2J</name>
    <dbReference type="NCBI Taxonomy" id="1434118"/>
    <lineage>
        <taxon>Archaea</taxon>
        <taxon>Methanobacteriati</taxon>
        <taxon>Methanobacteriota</taxon>
        <taxon>Stenosarchaea group</taxon>
        <taxon>Methanomicrobia</taxon>
        <taxon>Methanosarcinales</taxon>
        <taxon>Methanosarcinaceae</taxon>
        <taxon>Methanosarcina</taxon>
    </lineage>
</organism>
<reference evidence="5 6" key="1">
    <citation type="submission" date="2014-07" db="EMBL/GenBank/DDBJ databases">
        <title>Methanogenic archaea and the global carbon cycle.</title>
        <authorList>
            <person name="Henriksen J.R."/>
            <person name="Luke J."/>
            <person name="Reinhart S."/>
            <person name="Benedict M.N."/>
            <person name="Youngblut N.D."/>
            <person name="Metcalf M.E."/>
            <person name="Whitaker R.J."/>
            <person name="Metcalf W.W."/>
        </authorList>
    </citation>
    <scope>NUCLEOTIDE SEQUENCE [LARGE SCALE GENOMIC DNA]</scope>
    <source>
        <strain evidence="5 6">C2J</strain>
    </source>
</reference>
<dbReference type="SMART" id="SM00387">
    <property type="entry name" value="HATPase_c"/>
    <property type="match status" value="1"/>
</dbReference>
<dbReference type="HOGENOM" id="CLU_000445_114_57_2"/>
<dbReference type="PANTHER" id="PTHR43065:SF23">
    <property type="entry name" value="SENSOR HISTIDINE KINASE PDTAS"/>
    <property type="match status" value="1"/>
</dbReference>
<dbReference type="GO" id="GO:0000160">
    <property type="term" value="P:phosphorelay signal transduction system"/>
    <property type="evidence" value="ECO:0007669"/>
    <property type="project" value="UniProtKB-KW"/>
</dbReference>
<dbReference type="SUPFAM" id="SSF55785">
    <property type="entry name" value="PYP-like sensor domain (PAS domain)"/>
    <property type="match status" value="2"/>
</dbReference>
<proteinExistence type="predicted"/>
<evidence type="ECO:0000259" key="4">
    <source>
        <dbReference type="PROSITE" id="PS50113"/>
    </source>
</evidence>